<keyword evidence="1" id="KW-0472">Membrane</keyword>
<dbReference type="AlphaFoldDB" id="A0A9P8LYW2"/>
<name>A0A9P8LYW2_9EUKA</name>
<gene>
    <name evidence="2" type="ORF">SS50377_20152</name>
</gene>
<feature type="transmembrane region" description="Helical" evidence="1">
    <location>
        <begin position="110"/>
        <end position="131"/>
    </location>
</feature>
<proteinExistence type="predicted"/>
<dbReference type="EMBL" id="AUWU02000001">
    <property type="protein sequence ID" value="KAH0576806.1"/>
    <property type="molecule type" value="Genomic_DNA"/>
</dbReference>
<protein>
    <recommendedName>
        <fullName evidence="4">Transmembrane protein</fullName>
    </recommendedName>
</protein>
<evidence type="ECO:0000313" key="2">
    <source>
        <dbReference type="EMBL" id="KAH0576806.1"/>
    </source>
</evidence>
<sequence>MISLYIQYFFNNFVIHILTDNYQLVGILLNNNSFFFIMYLPTQPGLYQQIIFITINFLTDINTNQNISSHYFQKVQKVILYIQVTQIQCGIQFKCNLQQYRIQLGLKESIMTHIFIINFYEYVILFIVHQVKLFNK</sequence>
<organism evidence="2 3">
    <name type="scientific">Spironucleus salmonicida</name>
    <dbReference type="NCBI Taxonomy" id="348837"/>
    <lineage>
        <taxon>Eukaryota</taxon>
        <taxon>Metamonada</taxon>
        <taxon>Diplomonadida</taxon>
        <taxon>Hexamitidae</taxon>
        <taxon>Hexamitinae</taxon>
        <taxon>Spironucleus</taxon>
    </lineage>
</organism>
<dbReference type="Proteomes" id="UP000018208">
    <property type="component" value="Unassembled WGS sequence"/>
</dbReference>
<accession>A0A9P8LYW2</accession>
<evidence type="ECO:0008006" key="4">
    <source>
        <dbReference type="Google" id="ProtNLM"/>
    </source>
</evidence>
<evidence type="ECO:0000256" key="1">
    <source>
        <dbReference type="SAM" id="Phobius"/>
    </source>
</evidence>
<keyword evidence="1" id="KW-1133">Transmembrane helix</keyword>
<keyword evidence="1" id="KW-0812">Transmembrane</keyword>
<dbReference type="RefSeq" id="XP_067767579.1">
    <property type="nucleotide sequence ID" value="XM_067904097.1"/>
</dbReference>
<evidence type="ECO:0000313" key="3">
    <source>
        <dbReference type="Proteomes" id="UP000018208"/>
    </source>
</evidence>
<reference evidence="2 3" key="1">
    <citation type="journal article" date="2014" name="PLoS Genet.">
        <title>The Genome of Spironucleus salmonicida Highlights a Fish Pathogen Adapted to Fluctuating Environments.</title>
        <authorList>
            <person name="Xu F."/>
            <person name="Jerlstrom-Hultqvist J."/>
            <person name="Einarsson E."/>
            <person name="Astvaldsson A."/>
            <person name="Svard S.G."/>
            <person name="Andersson J.O."/>
        </authorList>
    </citation>
    <scope>NUCLEOTIDE SEQUENCE [LARGE SCALE GENOMIC DNA]</scope>
    <source>
        <strain evidence="2 3">ATCC 50377</strain>
    </source>
</reference>
<comment type="caution">
    <text evidence="2">The sequence shown here is derived from an EMBL/GenBank/DDBJ whole genome shotgun (WGS) entry which is preliminary data.</text>
</comment>
<dbReference type="GeneID" id="94294175"/>
<dbReference type="KEGG" id="ssao:94294175"/>
<keyword evidence="3" id="KW-1185">Reference proteome</keyword>